<dbReference type="PANTHER" id="PTHR23345">
    <property type="entry name" value="VITELLOGENIN-RELATED"/>
    <property type="match status" value="1"/>
</dbReference>
<dbReference type="Gene3D" id="3.30.160.60">
    <property type="entry name" value="Classic Zinc Finger"/>
    <property type="match status" value="2"/>
</dbReference>
<feature type="domain" description="C2H2-type" evidence="13">
    <location>
        <begin position="352"/>
        <end position="379"/>
    </location>
</feature>
<dbReference type="Pfam" id="PF00094">
    <property type="entry name" value="VWD"/>
    <property type="match status" value="1"/>
</dbReference>
<keyword evidence="8" id="KW-1015">Disulfide bond</keyword>
<evidence type="ECO:0000259" key="13">
    <source>
        <dbReference type="PROSITE" id="PS50157"/>
    </source>
</evidence>
<dbReference type="Gene3D" id="2.20.80.10">
    <property type="entry name" value="Lipovitellin-phosvitin complex, chain A, domain 4"/>
    <property type="match status" value="1"/>
</dbReference>
<dbReference type="Pfam" id="PF23561">
    <property type="entry name" value="zf-C2H2_15"/>
    <property type="match status" value="1"/>
</dbReference>
<evidence type="ECO:0000256" key="7">
    <source>
        <dbReference type="ARBA" id="ARBA00022833"/>
    </source>
</evidence>
<dbReference type="SMART" id="SM00216">
    <property type="entry name" value="VWD"/>
    <property type="match status" value="1"/>
</dbReference>
<dbReference type="InterPro" id="IPR011030">
    <property type="entry name" value="Lipovitellin_superhlx_dom"/>
</dbReference>
<evidence type="ECO:0008006" key="18">
    <source>
        <dbReference type="Google" id="ProtNLM"/>
    </source>
</evidence>
<dbReference type="InterPro" id="IPR013087">
    <property type="entry name" value="Znf_C2H2_type"/>
</dbReference>
<evidence type="ECO:0000259" key="15">
    <source>
        <dbReference type="PROSITE" id="PS51233"/>
    </source>
</evidence>
<reference evidence="16" key="1">
    <citation type="journal article" date="2021" name="G3 (Bethesda)">
        <title>Genome and transcriptome analysis of the beet armyworm Spodoptera exigua reveals targets for pest control. .</title>
        <authorList>
            <person name="Simon S."/>
            <person name="Breeschoten T."/>
            <person name="Jansen H.J."/>
            <person name="Dirks R.P."/>
            <person name="Schranz M.E."/>
            <person name="Ros V.I.D."/>
        </authorList>
    </citation>
    <scope>NUCLEOTIDE SEQUENCE</scope>
    <source>
        <strain evidence="16">TB_SE_WUR_2020</strain>
    </source>
</reference>
<protein>
    <recommendedName>
        <fullName evidence="18">Vitellogenin</fullName>
    </recommendedName>
</protein>
<evidence type="ECO:0000256" key="2">
    <source>
        <dbReference type="ARBA" id="ARBA00022723"/>
    </source>
</evidence>
<comment type="caution">
    <text evidence="16">The sequence shown here is derived from an EMBL/GenBank/DDBJ whole genome shotgun (WGS) entry which is preliminary data.</text>
</comment>
<evidence type="ECO:0000259" key="14">
    <source>
        <dbReference type="PROSITE" id="PS51211"/>
    </source>
</evidence>
<dbReference type="PROSITE" id="PS51211">
    <property type="entry name" value="VITELLOGENIN"/>
    <property type="match status" value="1"/>
</dbReference>
<dbReference type="Proteomes" id="UP000814243">
    <property type="component" value="Unassembled WGS sequence"/>
</dbReference>
<evidence type="ECO:0000256" key="3">
    <source>
        <dbReference type="ARBA" id="ARBA00022729"/>
    </source>
</evidence>
<dbReference type="GO" id="GO:0005319">
    <property type="term" value="F:lipid transporter activity"/>
    <property type="evidence" value="ECO:0007669"/>
    <property type="project" value="InterPro"/>
</dbReference>
<dbReference type="InterPro" id="IPR050733">
    <property type="entry name" value="Vitellogenin/Apolipophorin"/>
</dbReference>
<dbReference type="InterPro" id="IPR001846">
    <property type="entry name" value="VWF_type-D"/>
</dbReference>
<dbReference type="GO" id="GO:0140297">
    <property type="term" value="F:DNA-binding transcription factor binding"/>
    <property type="evidence" value="ECO:0007669"/>
    <property type="project" value="UniProtKB-ARBA"/>
</dbReference>
<dbReference type="Gene3D" id="2.30.230.10">
    <property type="entry name" value="Lipovitellin, beta-sheet shell regions, chain A"/>
    <property type="match status" value="1"/>
</dbReference>
<dbReference type="InterPro" id="IPR056436">
    <property type="entry name" value="Znf-C2H2_ZIC1-5/GLI1-3-like"/>
</dbReference>
<dbReference type="GO" id="GO:0008270">
    <property type="term" value="F:zinc ion binding"/>
    <property type="evidence" value="ECO:0007669"/>
    <property type="project" value="UniProtKB-KW"/>
</dbReference>
<dbReference type="SMART" id="SM00638">
    <property type="entry name" value="LPD_N"/>
    <property type="match status" value="1"/>
</dbReference>
<sequence length="1920" mass="221159">MAQFDIIPTYDEEMFNDRNDNVTDLHAYYMTQFNLELENSNKNKKIDNFKYGVEESFDFEVLDNWNTPTSNEADFEIIDEVIDSNINEQNIKEVLLDLDNIDFEEKSCKIDVYKGQENKMYESNNDYIDDESLIDELCREDGESCRLTPDFNEDYLNANTPDKNLLPSIDTVFSKRYCNYNVDDTQMLEYNNVTPVQQTAGAVNSLEHYSYPNNILYNLEERKYVLPDTPTSCNEFSFDRNERKISVSESVESDVHSSSYYDENSENFDEDDLFVNLDDFGINYETETNVNIVDNTKTQAPRKNDKDKVQGERVCLWEHCYERYPNQTTLVEHIERAHVNTYKGDEFSCLWRDCARERRPFNARYKLLIHMRVHSGHKPNRCHGLLFNSVHQKCESLILTAASACYWNNEAVYTDGVYRYTWAAFDNSKNIGSAFRTKFLVRVIAPGHLIAKLSKPLYAQLEEEKISYTDIPSNIKYQPIQITDEAFDIFVEGGRVKSLNVPKTLSIAHENLLKGLVSALQVDLSTNGYVDNFPNSYDKETNQGLFKKVETDVSGECETMYTVAPLSADWHRELPKFNLEEDPFEVIKENNYGSCKKYATFHYGVPQGALWHGIATENEEKQLIKHTTEARYVVGRNGTIYKSETIGSVFVSPLLYGKQKAEVYSYVNVMLSYFQRASDDEWKKPEEVRQVDSLILTMTESMFVPKLRDQSIASAQKLLQDMAPLLQTPDKLPKADFLSKFSVLVRLLASFNKEQLKELSSSVEIAKSSKNIAKTSMWIIYRDAIAQAGTIPAFEQIQYWIVTKKVQREEAAELITAIGSSLRYPTMDVQRKFFDFATDPQVMQQQFLNNSALLAATKVMRFSEEHAYVEETVIPHLAKELEHAVQIGDSNKAQVYIRALGNLAHPAILKVFVPYLDGSFKTSKYLRIQIVASLKPLANTKNELVRTALYSILVNSAEPYEVRVMAALNIFMTAPTAEMMQVMAHMTNTDPSSQVRAVLANGIKFAAKLKDPRFADLAKAARYVRHLVSEEKFGYRLSTDSIIDEYPSDDDIAYFRELSYIGSEDNYFPLYHRSALRSRGTGVTEESQVTLSVTGVQQLLEYIVKMMHEPKKAEVDLKFSARKVAEKLHVKPKSREELEGSLFLENLNQQKLITFNEADLKDFISNLIKNTEQLLKGVDVQYTKVLNHKQTYVAFPLASGVPFFFEYNEPLLLSFNGNVKFQFEKKSNQFYVHKNIDFTYARNLDGSLGFLDMLKDEYAAVGVINKLQLHFPINLNTLILPNQIKLNFVLPEQDATLLHWSVWPYTTWQEVDSLLTVSETSATKYIDRPAKVISADSKIGSSVGLSYHLQGYSYSSDVKDVNKLFEDNFLTNIGVILYQKDVALSHFNLKYIAKESVNKNIILNLFYDKLYNQKFSGEMEPVAVMNDISANSEARREEMVKRAATGIESAQVEIYDFSVVFNETQKVEYVFTAAVADSFVDVKYQAVFFFNFKPLGLEQINAVYKEIKPLSNQISVLNFEQALKNKVEVTAEMDIKYGSSDNIQVQGYGERSKKYTELLKKDPLAKRCLHEISKDNFYQMDCYRMIIKANAPDYFKFVASYKDFKQEYWNTTNAAYEMLKEFYSWEHENLLKAVDDGKMEIEVQAYYYDNYINYEFATKYGVFQLKNVQALEYFPYSMAYYAPITDWERAYNVYYGYQHMPYCSLDSNKVWTFSGRSYEYYLTSSWHVVMVDAHNDDLVILARRPSEHHAEVYVSYKTESGDYIELEIKPTGVAVKSNTPKMSEGALTTYWSNFEKAPLLQYHTLADGTQMFYIHNEALRLVYDKQRLVIFTADHRSSTWGLCGQSTSQSRDDYMTPYGFVTRPDHYGASFSLEGEFSDPSTLELKKEAKLKAYPPVTKYTKIFRSDDERSKVQKSVKAL</sequence>
<dbReference type="SUPFAM" id="SSF48431">
    <property type="entry name" value="Lipovitellin-phosvitin complex, superhelical domain"/>
    <property type="match status" value="1"/>
</dbReference>
<evidence type="ECO:0000256" key="6">
    <source>
        <dbReference type="ARBA" id="ARBA00022771"/>
    </source>
</evidence>
<dbReference type="Pfam" id="PF09172">
    <property type="entry name" value="Vit_open_b-sht"/>
    <property type="match status" value="1"/>
</dbReference>
<evidence type="ECO:0000256" key="1">
    <source>
        <dbReference type="ARBA" id="ARBA00004123"/>
    </source>
</evidence>
<dbReference type="SUPFAM" id="SSF57667">
    <property type="entry name" value="beta-beta-alpha zinc fingers"/>
    <property type="match status" value="2"/>
</dbReference>
<dbReference type="GO" id="GO:0005634">
    <property type="term" value="C:nucleus"/>
    <property type="evidence" value="ECO:0007669"/>
    <property type="project" value="UniProtKB-SubCell"/>
</dbReference>
<evidence type="ECO:0000256" key="8">
    <source>
        <dbReference type="ARBA" id="ARBA00023157"/>
    </source>
</evidence>
<dbReference type="PROSITE" id="PS51233">
    <property type="entry name" value="VWFD"/>
    <property type="match status" value="1"/>
</dbReference>
<evidence type="ECO:0000256" key="11">
    <source>
        <dbReference type="PROSITE-ProRule" id="PRU00042"/>
    </source>
</evidence>
<evidence type="ECO:0000256" key="4">
    <source>
        <dbReference type="ARBA" id="ARBA00022737"/>
    </source>
</evidence>
<organism evidence="16 17">
    <name type="scientific">Spodoptera exigua</name>
    <name type="common">Beet armyworm</name>
    <name type="synonym">Noctua fulgens</name>
    <dbReference type="NCBI Taxonomy" id="7107"/>
    <lineage>
        <taxon>Eukaryota</taxon>
        <taxon>Metazoa</taxon>
        <taxon>Ecdysozoa</taxon>
        <taxon>Arthropoda</taxon>
        <taxon>Hexapoda</taxon>
        <taxon>Insecta</taxon>
        <taxon>Pterygota</taxon>
        <taxon>Neoptera</taxon>
        <taxon>Endopterygota</taxon>
        <taxon>Lepidoptera</taxon>
        <taxon>Glossata</taxon>
        <taxon>Ditrysia</taxon>
        <taxon>Noctuoidea</taxon>
        <taxon>Noctuidae</taxon>
        <taxon>Amphipyrinae</taxon>
        <taxon>Spodoptera</taxon>
    </lineage>
</organism>
<evidence type="ECO:0000256" key="9">
    <source>
        <dbReference type="ARBA" id="ARBA00023180"/>
    </source>
</evidence>
<keyword evidence="2" id="KW-0479">Metal-binding</keyword>
<dbReference type="InterPro" id="IPR015816">
    <property type="entry name" value="Vitellinogen_b-sht_N"/>
</dbReference>
<keyword evidence="9" id="KW-0325">Glycoprotein</keyword>
<proteinExistence type="predicted"/>
<dbReference type="SMART" id="SM00355">
    <property type="entry name" value="ZnF_C2H2"/>
    <property type="match status" value="2"/>
</dbReference>
<keyword evidence="7" id="KW-0862">Zinc</keyword>
<dbReference type="GO" id="GO:0045735">
    <property type="term" value="F:nutrient reservoir activity"/>
    <property type="evidence" value="ECO:0007669"/>
    <property type="project" value="UniProtKB-KW"/>
</dbReference>
<dbReference type="Gene3D" id="1.25.10.20">
    <property type="entry name" value="Vitellinogen, superhelical"/>
    <property type="match status" value="1"/>
</dbReference>
<keyword evidence="3" id="KW-0732">Signal</keyword>
<gene>
    <name evidence="16" type="ORF">HF086_016480</name>
</gene>
<dbReference type="FunFam" id="3.30.160.60:FF:000031">
    <property type="entry name" value="GLI family zinc finger 3"/>
    <property type="match status" value="1"/>
</dbReference>
<dbReference type="Pfam" id="PF01347">
    <property type="entry name" value="Vitellogenin_N"/>
    <property type="match status" value="1"/>
</dbReference>
<evidence type="ECO:0000313" key="17">
    <source>
        <dbReference type="Proteomes" id="UP000814243"/>
    </source>
</evidence>
<keyword evidence="4" id="KW-0677">Repeat</keyword>
<evidence type="ECO:0000256" key="12">
    <source>
        <dbReference type="PROSITE-ProRule" id="PRU00557"/>
    </source>
</evidence>
<evidence type="ECO:0000256" key="5">
    <source>
        <dbReference type="ARBA" id="ARBA00022761"/>
    </source>
</evidence>
<dbReference type="InterPro" id="IPR001747">
    <property type="entry name" value="Vitellogenin_N"/>
</dbReference>
<dbReference type="InterPro" id="IPR015819">
    <property type="entry name" value="Lipid_transp_b-sht_shell"/>
</dbReference>
<name>A0A922MUX0_SPOEX</name>
<dbReference type="PROSITE" id="PS50157">
    <property type="entry name" value="ZINC_FINGER_C2H2_2"/>
    <property type="match status" value="1"/>
</dbReference>
<dbReference type="SUPFAM" id="SSF56968">
    <property type="entry name" value="Lipovitellin-phosvitin complex, beta-sheet shell regions"/>
    <property type="match status" value="2"/>
</dbReference>
<dbReference type="InterPro" id="IPR036236">
    <property type="entry name" value="Znf_C2H2_sf"/>
</dbReference>
<keyword evidence="5" id="KW-0758">Storage protein</keyword>
<dbReference type="SMART" id="SM01169">
    <property type="entry name" value="DUF1943"/>
    <property type="match status" value="1"/>
</dbReference>
<comment type="subcellular location">
    <subcellularLocation>
        <location evidence="1">Nucleus</location>
    </subcellularLocation>
</comment>
<keyword evidence="6 11" id="KW-0863">Zinc-finger</keyword>
<feature type="domain" description="Vitellogenin" evidence="14">
    <location>
        <begin position="407"/>
        <end position="1072"/>
    </location>
</feature>
<feature type="domain" description="VWFD" evidence="15">
    <location>
        <begin position="1701"/>
        <end position="1879"/>
    </location>
</feature>
<dbReference type="PROSITE" id="PS00028">
    <property type="entry name" value="ZINC_FINGER_C2H2_1"/>
    <property type="match status" value="1"/>
</dbReference>
<dbReference type="PANTHER" id="PTHR23345:SF15">
    <property type="entry name" value="VITELLOGENIN 1-RELATED"/>
    <property type="match status" value="1"/>
</dbReference>
<keyword evidence="10" id="KW-0539">Nucleus</keyword>
<comment type="caution">
    <text evidence="12">Lacks conserved residue(s) required for the propagation of feature annotation.</text>
</comment>
<evidence type="ECO:0000313" key="16">
    <source>
        <dbReference type="EMBL" id="KAH9643930.1"/>
    </source>
</evidence>
<dbReference type="InterPro" id="IPR015255">
    <property type="entry name" value="Vitellinogen_open_b-sht"/>
</dbReference>
<accession>A0A922MUX0</accession>
<dbReference type="EMBL" id="JACEFF010000106">
    <property type="protein sequence ID" value="KAH9643930.1"/>
    <property type="molecule type" value="Genomic_DNA"/>
</dbReference>
<evidence type="ECO:0000256" key="10">
    <source>
        <dbReference type="ARBA" id="ARBA00023242"/>
    </source>
</evidence>